<accession>A0A158EPP7</accession>
<evidence type="ECO:0000313" key="3">
    <source>
        <dbReference type="Proteomes" id="UP000054683"/>
    </source>
</evidence>
<proteinExistence type="predicted"/>
<sequence>MKSHFRFTERFAFAWTFTSRPPSGSHNGSTCMNRLALNARGSLLATAVASGSLYFMVEAHAADPATPPPADKPVSLSVAPVHVYRPPSVIGTSQPASDPKPASGADDWSSRQTPSIEKPDNWACRTSNNLARSSAGRNPDGKSTFDIERLLPKC</sequence>
<dbReference type="EMBL" id="FCOK02000001">
    <property type="protein sequence ID" value="SAL09544.1"/>
    <property type="molecule type" value="Genomic_DNA"/>
</dbReference>
<reference evidence="2 3" key="1">
    <citation type="submission" date="2016-01" db="EMBL/GenBank/DDBJ databases">
        <authorList>
            <person name="Oliw E.H."/>
        </authorList>
    </citation>
    <scope>NUCLEOTIDE SEQUENCE [LARGE SCALE GENOMIC DNA]</scope>
    <source>
        <strain evidence="2">LMG 27134</strain>
    </source>
</reference>
<organism evidence="2 3">
    <name type="scientific">Caballeronia udeis</name>
    <dbReference type="NCBI Taxonomy" id="1232866"/>
    <lineage>
        <taxon>Bacteria</taxon>
        <taxon>Pseudomonadati</taxon>
        <taxon>Pseudomonadota</taxon>
        <taxon>Betaproteobacteria</taxon>
        <taxon>Burkholderiales</taxon>
        <taxon>Burkholderiaceae</taxon>
        <taxon>Caballeronia</taxon>
    </lineage>
</organism>
<feature type="compositionally biased region" description="Polar residues" evidence="1">
    <location>
        <begin position="124"/>
        <end position="136"/>
    </location>
</feature>
<name>A0A158EPP7_9BURK</name>
<protein>
    <submittedName>
        <fullName evidence="2">Uncharacterized protein</fullName>
    </submittedName>
</protein>
<feature type="compositionally biased region" description="Basic and acidic residues" evidence="1">
    <location>
        <begin position="139"/>
        <end position="154"/>
    </location>
</feature>
<feature type="region of interest" description="Disordered" evidence="1">
    <location>
        <begin position="86"/>
        <end position="154"/>
    </location>
</feature>
<evidence type="ECO:0000313" key="2">
    <source>
        <dbReference type="EMBL" id="SAL09544.1"/>
    </source>
</evidence>
<dbReference type="AlphaFoldDB" id="A0A158EPP7"/>
<dbReference type="Proteomes" id="UP000054683">
    <property type="component" value="Unassembled WGS sequence"/>
</dbReference>
<gene>
    <name evidence="2" type="ORF">AWB69_00053</name>
</gene>
<evidence type="ECO:0000256" key="1">
    <source>
        <dbReference type="SAM" id="MobiDB-lite"/>
    </source>
</evidence>